<dbReference type="AlphaFoldDB" id="A0A7J8T3W5"/>
<comment type="caution">
    <text evidence="1">The sequence shown here is derived from an EMBL/GenBank/DDBJ whole genome shotgun (WGS) entry which is preliminary data.</text>
</comment>
<organism evidence="1 2">
    <name type="scientific">Gossypium davidsonii</name>
    <name type="common">Davidson's cotton</name>
    <name type="synonym">Gossypium klotzschianum subsp. davidsonii</name>
    <dbReference type="NCBI Taxonomy" id="34287"/>
    <lineage>
        <taxon>Eukaryota</taxon>
        <taxon>Viridiplantae</taxon>
        <taxon>Streptophyta</taxon>
        <taxon>Embryophyta</taxon>
        <taxon>Tracheophyta</taxon>
        <taxon>Spermatophyta</taxon>
        <taxon>Magnoliopsida</taxon>
        <taxon>eudicotyledons</taxon>
        <taxon>Gunneridae</taxon>
        <taxon>Pentapetalae</taxon>
        <taxon>rosids</taxon>
        <taxon>malvids</taxon>
        <taxon>Malvales</taxon>
        <taxon>Malvaceae</taxon>
        <taxon>Malvoideae</taxon>
        <taxon>Gossypium</taxon>
    </lineage>
</organism>
<protein>
    <submittedName>
        <fullName evidence="1">Uncharacterized protein</fullName>
    </submittedName>
</protein>
<keyword evidence="2" id="KW-1185">Reference proteome</keyword>
<proteinExistence type="predicted"/>
<dbReference type="PANTHER" id="PTHR31280">
    <property type="entry name" value="PROTEIN UNC-13 HOMOLOG"/>
    <property type="match status" value="1"/>
</dbReference>
<dbReference type="InterPro" id="IPR008528">
    <property type="entry name" value="unc-13_homologue"/>
</dbReference>
<reference evidence="1 2" key="1">
    <citation type="journal article" date="2019" name="Genome Biol. Evol.">
        <title>Insights into the evolution of the New World diploid cottons (Gossypium, subgenus Houzingenia) based on genome sequencing.</title>
        <authorList>
            <person name="Grover C.E."/>
            <person name="Arick M.A. 2nd"/>
            <person name="Thrash A."/>
            <person name="Conover J.L."/>
            <person name="Sanders W.S."/>
            <person name="Peterson D.G."/>
            <person name="Frelichowski J.E."/>
            <person name="Scheffler J.A."/>
            <person name="Scheffler B.E."/>
            <person name="Wendel J.F."/>
        </authorList>
    </citation>
    <scope>NUCLEOTIDE SEQUENCE [LARGE SCALE GENOMIC DNA]</scope>
    <source>
        <strain evidence="1">27</strain>
        <tissue evidence="1">Leaf</tissue>
    </source>
</reference>
<evidence type="ECO:0000313" key="1">
    <source>
        <dbReference type="EMBL" id="MBA0633029.1"/>
    </source>
</evidence>
<dbReference type="EMBL" id="JABFAC010000013">
    <property type="protein sequence ID" value="MBA0633029.1"/>
    <property type="molecule type" value="Genomic_DNA"/>
</dbReference>
<dbReference type="Proteomes" id="UP000593561">
    <property type="component" value="Unassembled WGS sequence"/>
</dbReference>
<dbReference type="PANTHER" id="PTHR31280:SF4">
    <property type="entry name" value="ELONGATION FACTOR TS (DUF810)"/>
    <property type="match status" value="1"/>
</dbReference>
<accession>A0A7J8T3W5</accession>
<evidence type="ECO:0000313" key="2">
    <source>
        <dbReference type="Proteomes" id="UP000593561"/>
    </source>
</evidence>
<gene>
    <name evidence="1" type="ORF">Godav_001682</name>
</gene>
<name>A0A7J8T3W5_GOSDV</name>
<sequence length="194" mass="21840">MSLASRSDGSLSDSCHRADGIPLNLRLYEILLETCFDINDETSIIEEVDELMEHIKKTWVILGINQMLHDLCFTWGIVSLGVSAAKILVEDVSTEYRRKRKGEVDVARNRIDTYIRMEKADSSRRASKNQLNPLPILAILAKDVSELAVHEKHVFSPILKGWHPLAAGVAVATLHACYANEIKTVYIRHYGVEL</sequence>